<keyword evidence="2" id="KW-1185">Reference proteome</keyword>
<evidence type="ECO:0000313" key="1">
    <source>
        <dbReference type="EMBL" id="ANP36354.1"/>
    </source>
</evidence>
<sequence>MQQVSCAARIRPLFSRAELTFFALGAPLCSSGFPHVARQVARKSGVAVFRGG</sequence>
<gene>
    <name evidence="1" type="ORF">JL2886_01437</name>
</gene>
<dbReference type="EMBL" id="CP015124">
    <property type="protein sequence ID" value="ANP36354.1"/>
    <property type="molecule type" value="Genomic_DNA"/>
</dbReference>
<dbReference type="Proteomes" id="UP000092565">
    <property type="component" value="Chromosome"/>
</dbReference>
<reference evidence="1 2" key="1">
    <citation type="submission" date="2016-04" db="EMBL/GenBank/DDBJ databases">
        <authorList>
            <person name="Evans L.H."/>
            <person name="Alamgir A."/>
            <person name="Owens N."/>
            <person name="Weber N.D."/>
            <person name="Virtaneva K."/>
            <person name="Barbian K."/>
            <person name="Babar A."/>
            <person name="Rosenke K."/>
        </authorList>
    </citation>
    <scope>NUCLEOTIDE SEQUENCE [LARGE SCALE GENOMIC DNA]</scope>
    <source>
        <strain evidence="1 2">JL2886</strain>
    </source>
</reference>
<proteinExistence type="predicted"/>
<protein>
    <submittedName>
        <fullName evidence="1">Uncharacterized protein</fullName>
    </submittedName>
</protein>
<evidence type="ECO:0000313" key="2">
    <source>
        <dbReference type="Proteomes" id="UP000092565"/>
    </source>
</evidence>
<dbReference type="AlphaFoldDB" id="A0A1B0ZQK0"/>
<organism evidence="1 2">
    <name type="scientific">Phaeobacter gallaeciensis</name>
    <dbReference type="NCBI Taxonomy" id="60890"/>
    <lineage>
        <taxon>Bacteria</taxon>
        <taxon>Pseudomonadati</taxon>
        <taxon>Pseudomonadota</taxon>
        <taxon>Alphaproteobacteria</taxon>
        <taxon>Rhodobacterales</taxon>
        <taxon>Roseobacteraceae</taxon>
        <taxon>Phaeobacter</taxon>
    </lineage>
</organism>
<accession>A0A1B0ZQK0</accession>
<name>A0A1B0ZQK0_9RHOB</name>